<proteinExistence type="predicted"/>
<dbReference type="AlphaFoldDB" id="A0AA88JEG1"/>
<accession>A0AA88JEG1</accession>
<gene>
    <name evidence="2" type="ORF">TIFTF001_038328</name>
</gene>
<comment type="caution">
    <text evidence="2">The sequence shown here is derived from an EMBL/GenBank/DDBJ whole genome shotgun (WGS) entry which is preliminary data.</text>
</comment>
<sequence>MVGFVWENKQKVWKKNCNPCWPRRPVARKPPRRKSQVRKPGFWSLVVAGFLNKLVTGLRARKAASLDLPPTNSAGCCEGTRRRKPKPTLSQKNIARRSVPTGFNSTLDTAVTNEVSSLAATPDTRWRARSGGL</sequence>
<dbReference type="Proteomes" id="UP001187192">
    <property type="component" value="Unassembled WGS sequence"/>
</dbReference>
<evidence type="ECO:0000256" key="1">
    <source>
        <dbReference type="SAM" id="MobiDB-lite"/>
    </source>
</evidence>
<protein>
    <submittedName>
        <fullName evidence="2">Uncharacterized protein</fullName>
    </submittedName>
</protein>
<name>A0AA88JEG1_FICCA</name>
<evidence type="ECO:0000313" key="3">
    <source>
        <dbReference type="Proteomes" id="UP001187192"/>
    </source>
</evidence>
<feature type="region of interest" description="Disordered" evidence="1">
    <location>
        <begin position="69"/>
        <end position="105"/>
    </location>
</feature>
<dbReference type="EMBL" id="BTGU01000809">
    <property type="protein sequence ID" value="GMN69276.1"/>
    <property type="molecule type" value="Genomic_DNA"/>
</dbReference>
<keyword evidence="3" id="KW-1185">Reference proteome</keyword>
<organism evidence="2 3">
    <name type="scientific">Ficus carica</name>
    <name type="common">Common fig</name>
    <dbReference type="NCBI Taxonomy" id="3494"/>
    <lineage>
        <taxon>Eukaryota</taxon>
        <taxon>Viridiplantae</taxon>
        <taxon>Streptophyta</taxon>
        <taxon>Embryophyta</taxon>
        <taxon>Tracheophyta</taxon>
        <taxon>Spermatophyta</taxon>
        <taxon>Magnoliopsida</taxon>
        <taxon>eudicotyledons</taxon>
        <taxon>Gunneridae</taxon>
        <taxon>Pentapetalae</taxon>
        <taxon>rosids</taxon>
        <taxon>fabids</taxon>
        <taxon>Rosales</taxon>
        <taxon>Moraceae</taxon>
        <taxon>Ficeae</taxon>
        <taxon>Ficus</taxon>
    </lineage>
</organism>
<reference evidence="2" key="1">
    <citation type="submission" date="2023-07" db="EMBL/GenBank/DDBJ databases">
        <title>draft genome sequence of fig (Ficus carica).</title>
        <authorList>
            <person name="Takahashi T."/>
            <person name="Nishimura K."/>
        </authorList>
    </citation>
    <scope>NUCLEOTIDE SEQUENCE</scope>
</reference>
<evidence type="ECO:0000313" key="2">
    <source>
        <dbReference type="EMBL" id="GMN69276.1"/>
    </source>
</evidence>